<keyword evidence="3 5" id="KW-0347">Helicase</keyword>
<dbReference type="Gene3D" id="3.40.50.300">
    <property type="entry name" value="P-loop containing nucleotide triphosphate hydrolases"/>
    <property type="match status" value="2"/>
</dbReference>
<evidence type="ECO:0000313" key="8">
    <source>
        <dbReference type="Proteomes" id="UP000058074"/>
    </source>
</evidence>
<name>A0A0N9UUU1_SPHMC</name>
<keyword evidence="4 5" id="KW-0067">ATP-binding</keyword>
<dbReference type="GO" id="GO:0003678">
    <property type="term" value="F:DNA helicase activity"/>
    <property type="evidence" value="ECO:0007669"/>
    <property type="project" value="InterPro"/>
</dbReference>
<dbReference type="AlphaFoldDB" id="A0A0N9UUU1"/>
<evidence type="ECO:0000256" key="2">
    <source>
        <dbReference type="ARBA" id="ARBA00022801"/>
    </source>
</evidence>
<gene>
    <name evidence="7" type="ORF">AN936_05145</name>
</gene>
<organism evidence="7 8">
    <name type="scientific">Sphingopyxis macrogoltabida</name>
    <name type="common">Sphingomonas macrogoltabidus</name>
    <dbReference type="NCBI Taxonomy" id="33050"/>
    <lineage>
        <taxon>Bacteria</taxon>
        <taxon>Pseudomonadati</taxon>
        <taxon>Pseudomonadota</taxon>
        <taxon>Alphaproteobacteria</taxon>
        <taxon>Sphingomonadales</taxon>
        <taxon>Sphingomonadaceae</taxon>
        <taxon>Sphingopyxis</taxon>
    </lineage>
</organism>
<dbReference type="InterPro" id="IPR027417">
    <property type="entry name" value="P-loop_NTPase"/>
</dbReference>
<evidence type="ECO:0000256" key="4">
    <source>
        <dbReference type="ARBA" id="ARBA00022840"/>
    </source>
</evidence>
<dbReference type="KEGG" id="smag:AN936_05145"/>
<keyword evidence="1 5" id="KW-0547">Nucleotide-binding</keyword>
<accession>A0A0N9UUU1</accession>
<dbReference type="Pfam" id="PF00580">
    <property type="entry name" value="UvrD-helicase"/>
    <property type="match status" value="2"/>
</dbReference>
<evidence type="ECO:0000259" key="6">
    <source>
        <dbReference type="PROSITE" id="PS51198"/>
    </source>
</evidence>
<dbReference type="EMBL" id="CP012700">
    <property type="protein sequence ID" value="ALH79768.1"/>
    <property type="molecule type" value="Genomic_DNA"/>
</dbReference>
<evidence type="ECO:0000256" key="3">
    <source>
        <dbReference type="ARBA" id="ARBA00022806"/>
    </source>
</evidence>
<dbReference type="InterPro" id="IPR000212">
    <property type="entry name" value="DNA_helicase_UvrD/REP"/>
</dbReference>
<protein>
    <recommendedName>
        <fullName evidence="6">UvrD-like helicase ATP-binding domain-containing protein</fullName>
    </recommendedName>
</protein>
<dbReference type="PANTHER" id="PTHR11070">
    <property type="entry name" value="UVRD / RECB / PCRA DNA HELICASE FAMILY MEMBER"/>
    <property type="match status" value="1"/>
</dbReference>
<dbReference type="SUPFAM" id="SSF52540">
    <property type="entry name" value="P-loop containing nucleoside triphosphate hydrolases"/>
    <property type="match status" value="1"/>
</dbReference>
<dbReference type="PATRIC" id="fig|33050.5.peg.1062"/>
<sequence length="784" mass="85217">MRSNVRDMRISQEFQELRRIADFIRSFVHARRSASVAEVCEWASRFLDPLGASEDARIRPLISLLCEAGDFGFGSVREEQVLIALPERRVELPDGRVIRVGDHGMPMSEEGIGLFPDAALPPCCSLLEYLQEIDDAPPPHLERFVTPSGTWAEVAEIPKALSRALALCGSFDPATKSWFISDQNASFINDWLGLHEQWQSLADAAGPDPEQQRVIEAPANARLLVEAGPGSGKTFVACARIASLVDLGEVVPSRILVLSFTRVAVAELRDRVAALSPSSATSAIHTRTFDAFAARLLGAAGQPVKGGHDASIRAATRLLVRKDPLVLDIVSGFEHVVIDEAQDLVGDRKAFCDALVEALHDGCGVTVLGDPAQAIYGYQVTEAERDAFVETVCNRAEFSTIRLEQDHRTKTPALGDMFAECRDELLSPASDQRARYFKVRDRIQAAASESGISGFAGHASTTRGLILTRGRGALITAAEALRYRGREFRIRVPDRPLHIEAWIGATLGGLPGNERISRDGFSALFDELAPACDRDIAECWEILQELEGATGPHVIVSNIAEALEDPVLEIVRDHEGNTGPLLSTIHAIKGRESDRVMLLLTKAPTGEDVDWDEEARTLYVGATRASAELRTGWVTPNRYFRTGRPERYWAPRAGYRMLEIGLDGDLLSWSDLLKNGLVPKPRETVSAIWAAARAQSSLRAVRNNAGQYILSLLDENSTPLGCLSATFLEILHGITQADPESPGPDAVDAIAMSGATTVFSSGVTGNSPPIGLMPLLSGFCRVDR</sequence>
<dbReference type="PROSITE" id="PS51198">
    <property type="entry name" value="UVRD_HELICASE_ATP_BIND"/>
    <property type="match status" value="1"/>
</dbReference>
<dbReference type="Proteomes" id="UP000058074">
    <property type="component" value="Chromosome"/>
</dbReference>
<evidence type="ECO:0000313" key="7">
    <source>
        <dbReference type="EMBL" id="ALH79768.1"/>
    </source>
</evidence>
<dbReference type="RefSeq" id="WP_054590114.1">
    <property type="nucleotide sequence ID" value="NZ_CP012700.1"/>
</dbReference>
<proteinExistence type="predicted"/>
<dbReference type="InterPro" id="IPR014016">
    <property type="entry name" value="UvrD-like_ATP-bd"/>
</dbReference>
<dbReference type="GO" id="GO:0016787">
    <property type="term" value="F:hydrolase activity"/>
    <property type="evidence" value="ECO:0007669"/>
    <property type="project" value="UniProtKB-UniRule"/>
</dbReference>
<keyword evidence="2 5" id="KW-0378">Hydrolase</keyword>
<reference evidence="7 8" key="1">
    <citation type="journal article" date="2015" name="Genome Announc.">
        <title>Complete Genome Sequence of Polypropylene Glycol- and Polyethylene Glycol-Degrading Sphingopyxis macrogoltabida Strain EY-1.</title>
        <authorList>
            <person name="Ohtsubo Y."/>
            <person name="Nagata Y."/>
            <person name="Numata M."/>
            <person name="Tsuchikane K."/>
            <person name="Hosoyama A."/>
            <person name="Yamazoe A."/>
            <person name="Tsuda M."/>
            <person name="Fujita N."/>
            <person name="Kawai F."/>
        </authorList>
    </citation>
    <scope>NUCLEOTIDE SEQUENCE [LARGE SCALE GENOMIC DNA]</scope>
    <source>
        <strain evidence="7 8">EY-1</strain>
    </source>
</reference>
<evidence type="ECO:0000256" key="1">
    <source>
        <dbReference type="ARBA" id="ARBA00022741"/>
    </source>
</evidence>
<feature type="binding site" evidence="5">
    <location>
        <begin position="227"/>
        <end position="234"/>
    </location>
    <ligand>
        <name>ATP</name>
        <dbReference type="ChEBI" id="CHEBI:30616"/>
    </ligand>
</feature>
<feature type="domain" description="UvrD-like helicase ATP-binding" evidence="6">
    <location>
        <begin position="206"/>
        <end position="669"/>
    </location>
</feature>
<dbReference type="GO" id="GO:0005524">
    <property type="term" value="F:ATP binding"/>
    <property type="evidence" value="ECO:0007669"/>
    <property type="project" value="UniProtKB-UniRule"/>
</dbReference>
<dbReference type="CDD" id="cd17932">
    <property type="entry name" value="DEXQc_UvrD"/>
    <property type="match status" value="1"/>
</dbReference>
<dbReference type="GO" id="GO:0003677">
    <property type="term" value="F:DNA binding"/>
    <property type="evidence" value="ECO:0007669"/>
    <property type="project" value="InterPro"/>
</dbReference>
<evidence type="ECO:0000256" key="5">
    <source>
        <dbReference type="PROSITE-ProRule" id="PRU00560"/>
    </source>
</evidence>